<evidence type="ECO:0000313" key="11">
    <source>
        <dbReference type="EMBL" id="RVT49005.1"/>
    </source>
</evidence>
<dbReference type="InterPro" id="IPR027417">
    <property type="entry name" value="P-loop_NTPase"/>
</dbReference>
<dbReference type="GO" id="GO:0005524">
    <property type="term" value="F:ATP binding"/>
    <property type="evidence" value="ECO:0007669"/>
    <property type="project" value="UniProtKB-KW"/>
</dbReference>
<sequence>MGVSGCGKSTVGRLLAERLGVNFVEGDALHSDRNVAKMAAGVPLTDADRHGWLQAVAEQLNNPTAEASGVVASCSALKRIYRDLLRAGAPDLRFVFLHGDRALLAQRLGSRSGHYMPPSLLESQLDTLEPPGDDEAPIRLDIALAPPRLVEQALQALQALENPS</sequence>
<dbReference type="GO" id="GO:0046316">
    <property type="term" value="F:gluconokinase activity"/>
    <property type="evidence" value="ECO:0007669"/>
    <property type="project" value="UniProtKB-EC"/>
</dbReference>
<gene>
    <name evidence="11" type="ORF">ENE75_20750</name>
</gene>
<evidence type="ECO:0000313" key="12">
    <source>
        <dbReference type="Proteomes" id="UP000288178"/>
    </source>
</evidence>
<dbReference type="CDD" id="cd02021">
    <property type="entry name" value="GntK"/>
    <property type="match status" value="1"/>
</dbReference>
<keyword evidence="7 10" id="KW-0067">ATP-binding</keyword>
<dbReference type="InterPro" id="IPR031322">
    <property type="entry name" value="Shikimate/glucono_kinase"/>
</dbReference>
<dbReference type="OrthoDB" id="9795716at2"/>
<accession>A0A437JQD4</accession>
<dbReference type="SUPFAM" id="SSF52540">
    <property type="entry name" value="P-loop containing nucleoside triphosphate hydrolases"/>
    <property type="match status" value="1"/>
</dbReference>
<dbReference type="AlphaFoldDB" id="A0A437JQD4"/>
<evidence type="ECO:0000256" key="7">
    <source>
        <dbReference type="ARBA" id="ARBA00022840"/>
    </source>
</evidence>
<comment type="pathway">
    <text evidence="1">Carbohydrate acid metabolism.</text>
</comment>
<keyword evidence="6 10" id="KW-0418">Kinase</keyword>
<dbReference type="EMBL" id="SACT01000009">
    <property type="protein sequence ID" value="RVT49005.1"/>
    <property type="molecule type" value="Genomic_DNA"/>
</dbReference>
<dbReference type="NCBIfam" id="TIGR01313">
    <property type="entry name" value="therm_gnt_kin"/>
    <property type="match status" value="1"/>
</dbReference>
<evidence type="ECO:0000256" key="8">
    <source>
        <dbReference type="ARBA" id="ARBA00023064"/>
    </source>
</evidence>
<name>A0A437JQD4_9BURK</name>
<dbReference type="Proteomes" id="UP000288178">
    <property type="component" value="Unassembled WGS sequence"/>
</dbReference>
<dbReference type="GO" id="GO:0005737">
    <property type="term" value="C:cytoplasm"/>
    <property type="evidence" value="ECO:0007669"/>
    <property type="project" value="TreeGrafter"/>
</dbReference>
<keyword evidence="4 10" id="KW-0808">Transferase</keyword>
<comment type="similarity">
    <text evidence="2 10">Belongs to the gluconokinase GntK/GntV family.</text>
</comment>
<protein>
    <recommendedName>
        <fullName evidence="3 10">Gluconokinase</fullName>
        <ecNumber evidence="3 10">2.7.1.12</ecNumber>
    </recommendedName>
</protein>
<evidence type="ECO:0000256" key="9">
    <source>
        <dbReference type="ARBA" id="ARBA00048090"/>
    </source>
</evidence>
<dbReference type="GO" id="GO:0019521">
    <property type="term" value="P:D-gluconate metabolic process"/>
    <property type="evidence" value="ECO:0007669"/>
    <property type="project" value="UniProtKB-KW"/>
</dbReference>
<dbReference type="EC" id="2.7.1.12" evidence="3 10"/>
<organism evidence="11 12">
    <name type="scientific">Rubrivivax albus</name>
    <dbReference type="NCBI Taxonomy" id="2499835"/>
    <lineage>
        <taxon>Bacteria</taxon>
        <taxon>Pseudomonadati</taxon>
        <taxon>Pseudomonadota</taxon>
        <taxon>Betaproteobacteria</taxon>
        <taxon>Burkholderiales</taxon>
        <taxon>Sphaerotilaceae</taxon>
        <taxon>Rubrivivax</taxon>
    </lineage>
</organism>
<evidence type="ECO:0000256" key="3">
    <source>
        <dbReference type="ARBA" id="ARBA00012054"/>
    </source>
</evidence>
<proteinExistence type="inferred from homology"/>
<evidence type="ECO:0000256" key="5">
    <source>
        <dbReference type="ARBA" id="ARBA00022741"/>
    </source>
</evidence>
<comment type="caution">
    <text evidence="11">The sequence shown here is derived from an EMBL/GenBank/DDBJ whole genome shotgun (WGS) entry which is preliminary data.</text>
</comment>
<evidence type="ECO:0000256" key="1">
    <source>
        <dbReference type="ARBA" id="ARBA00004761"/>
    </source>
</evidence>
<dbReference type="InterPro" id="IPR006001">
    <property type="entry name" value="Therm_gnt_kin"/>
</dbReference>
<dbReference type="Gene3D" id="3.40.50.300">
    <property type="entry name" value="P-loop containing nucleotide triphosphate hydrolases"/>
    <property type="match status" value="1"/>
</dbReference>
<dbReference type="FunFam" id="3.40.50.300:FF:000522">
    <property type="entry name" value="Gluconokinase"/>
    <property type="match status" value="1"/>
</dbReference>
<keyword evidence="12" id="KW-1185">Reference proteome</keyword>
<keyword evidence="8" id="KW-0311">Gluconate utilization</keyword>
<evidence type="ECO:0000256" key="4">
    <source>
        <dbReference type="ARBA" id="ARBA00022679"/>
    </source>
</evidence>
<dbReference type="Pfam" id="PF01202">
    <property type="entry name" value="SKI"/>
    <property type="match status" value="1"/>
</dbReference>
<dbReference type="PANTHER" id="PTHR43442">
    <property type="entry name" value="GLUCONOKINASE-RELATED"/>
    <property type="match status" value="1"/>
</dbReference>
<evidence type="ECO:0000256" key="10">
    <source>
        <dbReference type="RuleBase" id="RU363066"/>
    </source>
</evidence>
<reference evidence="11 12" key="1">
    <citation type="submission" date="2019-01" db="EMBL/GenBank/DDBJ databases">
        <authorList>
            <person name="Chen W.-M."/>
        </authorList>
    </citation>
    <scope>NUCLEOTIDE SEQUENCE [LARGE SCALE GENOMIC DNA]</scope>
    <source>
        <strain evidence="11 12">ICH-3</strain>
    </source>
</reference>
<comment type="catalytic activity">
    <reaction evidence="9 10">
        <text>D-gluconate + ATP = 6-phospho-D-gluconate + ADP + H(+)</text>
        <dbReference type="Rhea" id="RHEA:19433"/>
        <dbReference type="ChEBI" id="CHEBI:15378"/>
        <dbReference type="ChEBI" id="CHEBI:18391"/>
        <dbReference type="ChEBI" id="CHEBI:30616"/>
        <dbReference type="ChEBI" id="CHEBI:58759"/>
        <dbReference type="ChEBI" id="CHEBI:456216"/>
        <dbReference type="EC" id="2.7.1.12"/>
    </reaction>
</comment>
<evidence type="ECO:0000256" key="6">
    <source>
        <dbReference type="ARBA" id="ARBA00022777"/>
    </source>
</evidence>
<dbReference type="PANTHER" id="PTHR43442:SF3">
    <property type="entry name" value="GLUCONOKINASE-RELATED"/>
    <property type="match status" value="1"/>
</dbReference>
<keyword evidence="5 10" id="KW-0547">Nucleotide-binding</keyword>
<evidence type="ECO:0000256" key="2">
    <source>
        <dbReference type="ARBA" id="ARBA00008420"/>
    </source>
</evidence>